<keyword evidence="3" id="KW-1185">Reference proteome</keyword>
<dbReference type="AlphaFoldDB" id="A0A249PA63"/>
<proteinExistence type="predicted"/>
<dbReference type="Proteomes" id="UP000217211">
    <property type="component" value="Chromosome"/>
</dbReference>
<protein>
    <submittedName>
        <fullName evidence="2">Uncharacterized protein</fullName>
    </submittedName>
</protein>
<feature type="compositionally biased region" description="Polar residues" evidence="1">
    <location>
        <begin position="145"/>
        <end position="155"/>
    </location>
</feature>
<reference evidence="2 3" key="1">
    <citation type="submission" date="2017-08" db="EMBL/GenBank/DDBJ databases">
        <title>Multipartite genome sequences of Sinorhizobium species nodulating soybeans.</title>
        <authorList>
            <person name="Tian C.F."/>
        </authorList>
    </citation>
    <scope>NUCLEOTIDE SEQUENCE [LARGE SCALE GENOMIC DNA]</scope>
    <source>
        <strain evidence="2 3">CCBAU 05684</strain>
    </source>
</reference>
<dbReference type="EMBL" id="CP023067">
    <property type="protein sequence ID" value="ASY62808.1"/>
    <property type="molecule type" value="Genomic_DNA"/>
</dbReference>
<organism evidence="2 3">
    <name type="scientific">Sinorhizobium sojae CCBAU 05684</name>
    <dbReference type="NCBI Taxonomy" id="716928"/>
    <lineage>
        <taxon>Bacteria</taxon>
        <taxon>Pseudomonadati</taxon>
        <taxon>Pseudomonadota</taxon>
        <taxon>Alphaproteobacteria</taxon>
        <taxon>Hyphomicrobiales</taxon>
        <taxon>Rhizobiaceae</taxon>
        <taxon>Sinorhizobium/Ensifer group</taxon>
        <taxon>Sinorhizobium</taxon>
    </lineage>
</organism>
<evidence type="ECO:0000256" key="1">
    <source>
        <dbReference type="SAM" id="MobiDB-lite"/>
    </source>
</evidence>
<feature type="compositionally biased region" description="Polar residues" evidence="1">
    <location>
        <begin position="172"/>
        <end position="181"/>
    </location>
</feature>
<accession>A0A249PA63</accession>
<evidence type="ECO:0000313" key="3">
    <source>
        <dbReference type="Proteomes" id="UP000217211"/>
    </source>
</evidence>
<dbReference type="KEGG" id="esj:SJ05684_c13530"/>
<name>A0A249PA63_9HYPH</name>
<feature type="region of interest" description="Disordered" evidence="1">
    <location>
        <begin position="122"/>
        <end position="181"/>
    </location>
</feature>
<evidence type="ECO:0000313" key="2">
    <source>
        <dbReference type="EMBL" id="ASY62808.1"/>
    </source>
</evidence>
<feature type="region of interest" description="Disordered" evidence="1">
    <location>
        <begin position="62"/>
        <end position="94"/>
    </location>
</feature>
<gene>
    <name evidence="2" type="ORF">SJ05684_c13530</name>
</gene>
<sequence>MRRAVEEPDSTNPSVEGVECKIVEARKSRAGRRREAGLAFDHRPNRERSCRLRASSVTLAGGLRSRGSDVSRISRRYRHRPLSSTSRERTTPRTLVVTGPSRTTVSSRIVSTAASSIPARAIMGARASGLRPRKRPEHRSAAMPKTQSSTASSASPGVFGSANHARAPSARRTGTSTKPWP</sequence>